<name>A0A2M7BYY3_9BACT</name>
<dbReference type="GO" id="GO:0008408">
    <property type="term" value="F:3'-5' exonuclease activity"/>
    <property type="evidence" value="ECO:0007669"/>
    <property type="project" value="InterPro"/>
</dbReference>
<gene>
    <name evidence="1" type="primary">holB</name>
    <name evidence="1" type="ORF">COS47_00175</name>
</gene>
<dbReference type="EMBL" id="PEUV01000003">
    <property type="protein sequence ID" value="PIV12889.1"/>
    <property type="molecule type" value="Genomic_DNA"/>
</dbReference>
<dbReference type="InterPro" id="IPR027417">
    <property type="entry name" value="P-loop_NTPase"/>
</dbReference>
<proteinExistence type="predicted"/>
<dbReference type="GO" id="GO:0003887">
    <property type="term" value="F:DNA-directed DNA polymerase activity"/>
    <property type="evidence" value="ECO:0007669"/>
    <property type="project" value="InterPro"/>
</dbReference>
<dbReference type="InterPro" id="IPR050238">
    <property type="entry name" value="DNA_Rep/Repair_Clamp_Loader"/>
</dbReference>
<evidence type="ECO:0000313" key="1">
    <source>
        <dbReference type="EMBL" id="PIV12889.1"/>
    </source>
</evidence>
<dbReference type="Pfam" id="PF13177">
    <property type="entry name" value="DNA_pol3_delta2"/>
    <property type="match status" value="1"/>
</dbReference>
<reference evidence="2" key="1">
    <citation type="submission" date="2017-09" db="EMBL/GenBank/DDBJ databases">
        <title>Depth-based differentiation of microbial function through sediment-hosted aquifers and enrichment of novel symbionts in the deep terrestrial subsurface.</title>
        <authorList>
            <person name="Probst A.J."/>
            <person name="Ladd B."/>
            <person name="Jarett J.K."/>
            <person name="Geller-Mcgrath D.E."/>
            <person name="Sieber C.M.K."/>
            <person name="Emerson J.B."/>
            <person name="Anantharaman K."/>
            <person name="Thomas B.C."/>
            <person name="Malmstrom R."/>
            <person name="Stieglmeier M."/>
            <person name="Klingl A."/>
            <person name="Woyke T."/>
            <person name="Ryan C.M."/>
            <person name="Banfield J.F."/>
        </authorList>
    </citation>
    <scope>NUCLEOTIDE SEQUENCE [LARGE SCALE GENOMIC DNA]</scope>
</reference>
<dbReference type="Gene3D" id="3.40.50.300">
    <property type="entry name" value="P-loop containing nucleotide triphosphate hydrolases"/>
    <property type="match status" value="1"/>
</dbReference>
<accession>A0A2M7BYY3</accession>
<dbReference type="NCBIfam" id="TIGR00678">
    <property type="entry name" value="holB"/>
    <property type="match status" value="1"/>
</dbReference>
<organism evidence="1 2">
    <name type="scientific">Candidatus Nealsonbacteria bacterium CG03_land_8_20_14_0_80_36_12</name>
    <dbReference type="NCBI Taxonomy" id="1974701"/>
    <lineage>
        <taxon>Bacteria</taxon>
        <taxon>Candidatus Nealsoniibacteriota</taxon>
    </lineage>
</organism>
<sequence>MFVGHQKQWQFLKKLVNKGKIPHAFLFSGQAQIGKKKIALEFVKLLNCQEKNKPCQTCRNCQEIEKKTYPDLIFVSPSAVFQERNSDKRISQKKEGAKEIQISQIREVNRKISLKPYSAPFKTVIIDKAHLMTRAAQNCFLKTLEEPKGKAIFILITEYPQTLLATIISRCQILKFSPVPLAEIQKYLLRQGVSEERAKDITLLSSGKPGRAIELLDPEKIKEEKDRIKEIELLIDSDLISRFQYAKEKARKLEDLNKIFNSWLKYFRGILISTVNSSSDLKFKKYSVAKLKNILKLIQKTNLLISTTNVNPRLALEILMLEL</sequence>
<dbReference type="GO" id="GO:0006261">
    <property type="term" value="P:DNA-templated DNA replication"/>
    <property type="evidence" value="ECO:0007669"/>
    <property type="project" value="TreeGrafter"/>
</dbReference>
<protein>
    <submittedName>
        <fullName evidence="1">DNA polymerase III subunit delta</fullName>
    </submittedName>
</protein>
<dbReference type="Proteomes" id="UP000230324">
    <property type="component" value="Unassembled WGS sequence"/>
</dbReference>
<dbReference type="PANTHER" id="PTHR11669">
    <property type="entry name" value="REPLICATION FACTOR C / DNA POLYMERASE III GAMMA-TAU SUBUNIT"/>
    <property type="match status" value="1"/>
</dbReference>
<dbReference type="PANTHER" id="PTHR11669:SF8">
    <property type="entry name" value="DNA POLYMERASE III SUBUNIT DELTA"/>
    <property type="match status" value="1"/>
</dbReference>
<dbReference type="InterPro" id="IPR004622">
    <property type="entry name" value="DNA_pol_HolB"/>
</dbReference>
<dbReference type="AlphaFoldDB" id="A0A2M7BYY3"/>
<evidence type="ECO:0000313" key="2">
    <source>
        <dbReference type="Proteomes" id="UP000230324"/>
    </source>
</evidence>
<comment type="caution">
    <text evidence="1">The sequence shown here is derived from an EMBL/GenBank/DDBJ whole genome shotgun (WGS) entry which is preliminary data.</text>
</comment>
<dbReference type="SUPFAM" id="SSF52540">
    <property type="entry name" value="P-loop containing nucleoside triphosphate hydrolases"/>
    <property type="match status" value="1"/>
</dbReference>